<dbReference type="GO" id="GO:0006281">
    <property type="term" value="P:DNA repair"/>
    <property type="evidence" value="ECO:0007669"/>
    <property type="project" value="InterPro"/>
</dbReference>
<organism evidence="7">
    <name type="scientific">Solanum lycopersicum</name>
    <name type="common">Tomato</name>
    <name type="synonym">Lycopersicon esculentum</name>
    <dbReference type="NCBI Taxonomy" id="4081"/>
    <lineage>
        <taxon>Eukaryota</taxon>
        <taxon>Viridiplantae</taxon>
        <taxon>Streptophyta</taxon>
        <taxon>Embryophyta</taxon>
        <taxon>Tracheophyta</taxon>
        <taxon>Spermatophyta</taxon>
        <taxon>Magnoliopsida</taxon>
        <taxon>eudicotyledons</taxon>
        <taxon>Gunneridae</taxon>
        <taxon>Pentapetalae</taxon>
        <taxon>asterids</taxon>
        <taxon>lamiids</taxon>
        <taxon>Solanales</taxon>
        <taxon>Solanaceae</taxon>
        <taxon>Solanoideae</taxon>
        <taxon>Solaneae</taxon>
        <taxon>Solanum</taxon>
        <taxon>Solanum subgen. Lycopersicon</taxon>
    </lineage>
</organism>
<dbReference type="GO" id="GO:0016787">
    <property type="term" value="F:hydrolase activity"/>
    <property type="evidence" value="ECO:0007669"/>
    <property type="project" value="UniProtKB-KW"/>
</dbReference>
<evidence type="ECO:0000256" key="2">
    <source>
        <dbReference type="ARBA" id="ARBA00022723"/>
    </source>
</evidence>
<evidence type="ECO:0000259" key="6">
    <source>
        <dbReference type="Pfam" id="PF03372"/>
    </source>
</evidence>
<dbReference type="Gene3D" id="3.60.10.10">
    <property type="entry name" value="Endonuclease/exonuclease/phosphatase"/>
    <property type="match status" value="1"/>
</dbReference>
<proteinExistence type="inferred from homology"/>
<keyword evidence="3" id="KW-0378">Hydrolase</keyword>
<evidence type="ECO:0000256" key="5">
    <source>
        <dbReference type="PIRSR" id="PIRSR604808-2"/>
    </source>
</evidence>
<dbReference type="AlphaFoldDB" id="Q5GA65"/>
<comment type="similarity">
    <text evidence="1">Belongs to the DNA repair enzymes AP/ExoA family.</text>
</comment>
<accession>Q5GA65</accession>
<sequence>MTVKIISWNVRGLNQANKRCVIKNLIQGWKADVYCFQETKIQGDVRNIIKDLWANRGVEFCQLEASGTRGGILILWDGKVWTGEVSSVEAYSISCKFTGKSLDFTWVLTGIYAPNNREEREEVWWEVGSTRGLFNSPWVVCGDFNTVRFPSEKKNCSRITKSITGLSDFIEDMSLLDLQLAGGRYTWRKG</sequence>
<reference evidence="7" key="1">
    <citation type="journal article" date="2005" name="Plant Physiol.">
        <title>Complex organization and evolution of the tomato pericentromeric region at the FER gene locus.</title>
        <authorList>
            <person name="Guyot R."/>
            <person name="Cheng X."/>
            <person name="Su Y."/>
            <person name="Cheng Z."/>
            <person name="Schlagenhauf E."/>
            <person name="Keller B."/>
            <person name="Ling H.Q."/>
        </authorList>
    </citation>
    <scope>NUCLEOTIDE SEQUENCE</scope>
</reference>
<dbReference type="InterPro" id="IPR005135">
    <property type="entry name" value="Endo/exonuclease/phosphatase"/>
</dbReference>
<dbReference type="EMBL" id="AY678298">
    <property type="protein sequence ID" value="AAW22882.1"/>
    <property type="molecule type" value="Genomic_DNA"/>
</dbReference>
<gene>
    <name evidence="7" type="ORF">ORF1-Tina</name>
</gene>
<evidence type="ECO:0000313" key="7">
    <source>
        <dbReference type="EMBL" id="AAW22882.1"/>
    </source>
</evidence>
<dbReference type="GO" id="GO:0046872">
    <property type="term" value="F:metal ion binding"/>
    <property type="evidence" value="ECO:0007669"/>
    <property type="project" value="UniProtKB-KW"/>
</dbReference>
<feature type="binding site" evidence="5">
    <location>
        <position position="9"/>
    </location>
    <ligand>
        <name>Mg(2+)</name>
        <dbReference type="ChEBI" id="CHEBI:18420"/>
        <label>1</label>
    </ligand>
</feature>
<dbReference type="PANTHER" id="PTHR22748">
    <property type="entry name" value="AP ENDONUCLEASE"/>
    <property type="match status" value="1"/>
</dbReference>
<keyword evidence="5" id="KW-0464">Manganese</keyword>
<dbReference type="Pfam" id="PF03372">
    <property type="entry name" value="Exo_endo_phos"/>
    <property type="match status" value="1"/>
</dbReference>
<name>Q5GA65_SOLLC</name>
<dbReference type="InterPro" id="IPR036691">
    <property type="entry name" value="Endo/exonu/phosph_ase_sf"/>
</dbReference>
<dbReference type="PANTHER" id="PTHR22748:SF19">
    <property type="entry name" value="ENDONUCLEASE_EXONUCLEASE_PHOSPHATASE DOMAIN-CONTAINING PROTEIN"/>
    <property type="match status" value="1"/>
</dbReference>
<evidence type="ECO:0000256" key="3">
    <source>
        <dbReference type="ARBA" id="ARBA00022801"/>
    </source>
</evidence>
<dbReference type="InterPro" id="IPR004808">
    <property type="entry name" value="AP_endonuc_1"/>
</dbReference>
<dbReference type="SUPFAM" id="SSF56219">
    <property type="entry name" value="DNase I-like"/>
    <property type="match status" value="1"/>
</dbReference>
<evidence type="ECO:0000256" key="1">
    <source>
        <dbReference type="ARBA" id="ARBA00007092"/>
    </source>
</evidence>
<keyword evidence="4 5" id="KW-0460">Magnesium</keyword>
<comment type="cofactor">
    <cofactor evidence="5">
        <name>Mg(2+)</name>
        <dbReference type="ChEBI" id="CHEBI:18420"/>
    </cofactor>
    <cofactor evidence="5">
        <name>Mn(2+)</name>
        <dbReference type="ChEBI" id="CHEBI:29035"/>
    </cofactor>
    <text evidence="5">Probably binds two magnesium or manganese ions per subunit.</text>
</comment>
<keyword evidence="2 5" id="KW-0479">Metal-binding</keyword>
<evidence type="ECO:0000256" key="4">
    <source>
        <dbReference type="ARBA" id="ARBA00022842"/>
    </source>
</evidence>
<feature type="domain" description="Endonuclease/exonuclease/phosphatase" evidence="6">
    <location>
        <begin position="6"/>
        <end position="174"/>
    </location>
</feature>
<dbReference type="GO" id="GO:0004518">
    <property type="term" value="F:nuclease activity"/>
    <property type="evidence" value="ECO:0007669"/>
    <property type="project" value="InterPro"/>
</dbReference>
<feature type="binding site" evidence="5">
    <location>
        <position position="38"/>
    </location>
    <ligand>
        <name>Mg(2+)</name>
        <dbReference type="ChEBI" id="CHEBI:18420"/>
        <label>1</label>
    </ligand>
</feature>
<protein>
    <recommendedName>
        <fullName evidence="6">Endonuclease/exonuclease/phosphatase domain-containing protein</fullName>
    </recommendedName>
</protein>